<dbReference type="OrthoDB" id="68627at2"/>
<evidence type="ECO:0000256" key="1">
    <source>
        <dbReference type="ARBA" id="ARBA00004203"/>
    </source>
</evidence>
<feature type="compositionally biased region" description="Basic and acidic residues" evidence="5">
    <location>
        <begin position="1"/>
        <end position="12"/>
    </location>
</feature>
<dbReference type="EMBL" id="RXPE01000002">
    <property type="protein sequence ID" value="RTR30250.1"/>
    <property type="molecule type" value="Genomic_DNA"/>
</dbReference>
<evidence type="ECO:0000256" key="2">
    <source>
        <dbReference type="ARBA" id="ARBA00004418"/>
    </source>
</evidence>
<keyword evidence="6" id="KW-1133">Transmembrane helix</keyword>
<dbReference type="GO" id="GO:0042597">
    <property type="term" value="C:periplasmic space"/>
    <property type="evidence" value="ECO:0007669"/>
    <property type="project" value="UniProtKB-SubCell"/>
</dbReference>
<accession>A0A431W478</accession>
<sequence length="186" mass="19652">MAGVAHLDDPGRLKPHATGRRADAASHYRRVQVRSPLRPTQGFTLIEVLLVIAVVGILLSIGWATYTRAIHSNQLTEQANRLARDLSGARSAAQRQSQNMRLILTANGYSVGPVGGTAAPSVMENGVTLSCTLNCNGELVYQAPFATLNGATGRVYQLRSPNASLPPVEVRVVGVTGKVSVVRGGS</sequence>
<feature type="region of interest" description="Disordered" evidence="5">
    <location>
        <begin position="1"/>
        <end position="25"/>
    </location>
</feature>
<dbReference type="NCBIfam" id="TIGR02532">
    <property type="entry name" value="IV_pilin_GFxxxE"/>
    <property type="match status" value="1"/>
</dbReference>
<evidence type="ECO:0000313" key="7">
    <source>
        <dbReference type="EMBL" id="RTR30250.1"/>
    </source>
</evidence>
<comment type="subcellular location">
    <subcellularLocation>
        <location evidence="1">Cell outer membrane</location>
        <topology evidence="1">Single-pass membrane protein</topology>
    </subcellularLocation>
    <subcellularLocation>
        <location evidence="2">Periplasm</location>
    </subcellularLocation>
</comment>
<keyword evidence="3" id="KW-0574">Periplasm</keyword>
<dbReference type="SUPFAM" id="SSF54523">
    <property type="entry name" value="Pili subunits"/>
    <property type="match status" value="1"/>
</dbReference>
<dbReference type="InterPro" id="IPR012902">
    <property type="entry name" value="N_methyl_site"/>
</dbReference>
<name>A0A431W478_9DEIO</name>
<dbReference type="AlphaFoldDB" id="A0A431W478"/>
<keyword evidence="6" id="KW-0472">Membrane</keyword>
<feature type="transmembrane region" description="Helical" evidence="6">
    <location>
        <begin position="43"/>
        <end position="66"/>
    </location>
</feature>
<reference evidence="7 8" key="1">
    <citation type="submission" date="2018-12" db="EMBL/GenBank/DDBJ databases">
        <title>Deinococcus radiophilus ATCC 27603 genome sequencing and assembly.</title>
        <authorList>
            <person name="Maclea K.S."/>
            <person name="Maynard C.R."/>
        </authorList>
    </citation>
    <scope>NUCLEOTIDE SEQUENCE [LARGE SCALE GENOMIC DNA]</scope>
    <source>
        <strain evidence="7 8">ATCC 27603</strain>
    </source>
</reference>
<dbReference type="GO" id="GO:0009279">
    <property type="term" value="C:cell outer membrane"/>
    <property type="evidence" value="ECO:0007669"/>
    <property type="project" value="UniProtKB-SubCell"/>
</dbReference>
<evidence type="ECO:0000256" key="3">
    <source>
        <dbReference type="ARBA" id="ARBA00022764"/>
    </source>
</evidence>
<keyword evidence="6" id="KW-0812">Transmembrane</keyword>
<evidence type="ECO:0000256" key="6">
    <source>
        <dbReference type="SAM" id="Phobius"/>
    </source>
</evidence>
<organism evidence="7 8">
    <name type="scientific">Deinococcus radiophilus</name>
    <dbReference type="NCBI Taxonomy" id="32062"/>
    <lineage>
        <taxon>Bacteria</taxon>
        <taxon>Thermotogati</taxon>
        <taxon>Deinococcota</taxon>
        <taxon>Deinococci</taxon>
        <taxon>Deinococcales</taxon>
        <taxon>Deinococcaceae</taxon>
        <taxon>Deinococcus</taxon>
    </lineage>
</organism>
<evidence type="ECO:0000313" key="8">
    <source>
        <dbReference type="Proteomes" id="UP000277766"/>
    </source>
</evidence>
<dbReference type="Pfam" id="PF07963">
    <property type="entry name" value="N_methyl"/>
    <property type="match status" value="1"/>
</dbReference>
<keyword evidence="4" id="KW-0998">Cell outer membrane</keyword>
<evidence type="ECO:0000256" key="4">
    <source>
        <dbReference type="ARBA" id="ARBA00023237"/>
    </source>
</evidence>
<proteinExistence type="predicted"/>
<comment type="caution">
    <text evidence="7">The sequence shown here is derived from an EMBL/GenBank/DDBJ whole genome shotgun (WGS) entry which is preliminary data.</text>
</comment>
<dbReference type="Gene3D" id="3.30.700.10">
    <property type="entry name" value="Glycoprotein, Type 4 Pilin"/>
    <property type="match status" value="1"/>
</dbReference>
<protein>
    <submittedName>
        <fullName evidence="7">Type II secretion system protein</fullName>
    </submittedName>
</protein>
<gene>
    <name evidence="7" type="ORF">EJ104_01705</name>
</gene>
<dbReference type="InterPro" id="IPR045584">
    <property type="entry name" value="Pilin-like"/>
</dbReference>
<evidence type="ECO:0000256" key="5">
    <source>
        <dbReference type="SAM" id="MobiDB-lite"/>
    </source>
</evidence>
<keyword evidence="8" id="KW-1185">Reference proteome</keyword>
<dbReference type="Proteomes" id="UP000277766">
    <property type="component" value="Unassembled WGS sequence"/>
</dbReference>